<accession>A0ABU2D5N2</accession>
<reference evidence="3" key="1">
    <citation type="submission" date="2023-07" db="EMBL/GenBank/DDBJ databases">
        <title>Whole-genome sequencing of a new Methanosarcina sp. Z-7115.</title>
        <authorList>
            <person name="Zhilina T.N."/>
            <person name="Merkel A.Y."/>
        </authorList>
    </citation>
    <scope>NUCLEOTIDE SEQUENCE [LARGE SCALE GENOMIC DNA]</scope>
    <source>
        <strain evidence="3">Z-7115</strain>
    </source>
</reference>
<sequence length="67" mass="7489">MENSAIRINFSESALTGIPKGTIVEYKLALPEEAASTAYNHIEIDWNPQGQEPREFVTCSILMSTFK</sequence>
<evidence type="ECO:0000313" key="3">
    <source>
        <dbReference type="Proteomes" id="UP001246244"/>
    </source>
</evidence>
<dbReference type="RefSeq" id="WP_310577323.1">
    <property type="nucleotide sequence ID" value="NZ_JAVKPK010000125.1"/>
</dbReference>
<name>A0ABU2D5N2_9EURY</name>
<gene>
    <name evidence="2" type="ORF">RG963_16240</name>
</gene>
<proteinExistence type="predicted"/>
<dbReference type="InterPro" id="IPR040832">
    <property type="entry name" value="TTHB210-like_dom"/>
</dbReference>
<organism evidence="2 3">
    <name type="scientific">Methanosarcina baikalica</name>
    <dbReference type="NCBI Taxonomy" id="3073890"/>
    <lineage>
        <taxon>Archaea</taxon>
        <taxon>Methanobacteriati</taxon>
        <taxon>Methanobacteriota</taxon>
        <taxon>Stenosarchaea group</taxon>
        <taxon>Methanomicrobia</taxon>
        <taxon>Methanosarcinales</taxon>
        <taxon>Methanosarcinaceae</taxon>
        <taxon>Methanosarcina</taxon>
    </lineage>
</organism>
<dbReference type="Proteomes" id="UP001246244">
    <property type="component" value="Unassembled WGS sequence"/>
</dbReference>
<evidence type="ECO:0000313" key="2">
    <source>
        <dbReference type="EMBL" id="MDR7667295.1"/>
    </source>
</evidence>
<feature type="domain" description="TTHB210-like" evidence="1">
    <location>
        <begin position="6"/>
        <end position="46"/>
    </location>
</feature>
<protein>
    <submittedName>
        <fullName evidence="2">DUF5602 domain-containing protein</fullName>
    </submittedName>
</protein>
<evidence type="ECO:0000259" key="1">
    <source>
        <dbReference type="Pfam" id="PF18197"/>
    </source>
</evidence>
<comment type="caution">
    <text evidence="2">The sequence shown here is derived from an EMBL/GenBank/DDBJ whole genome shotgun (WGS) entry which is preliminary data.</text>
</comment>
<keyword evidence="3" id="KW-1185">Reference proteome</keyword>
<dbReference type="Pfam" id="PF18197">
    <property type="entry name" value="TTHB210-like"/>
    <property type="match status" value="1"/>
</dbReference>
<dbReference type="EMBL" id="JAVKPK010000125">
    <property type="protein sequence ID" value="MDR7667295.1"/>
    <property type="molecule type" value="Genomic_DNA"/>
</dbReference>